<feature type="transmembrane region" description="Helical" evidence="2">
    <location>
        <begin position="528"/>
        <end position="551"/>
    </location>
</feature>
<feature type="transmembrane region" description="Helical" evidence="2">
    <location>
        <begin position="127"/>
        <end position="144"/>
    </location>
</feature>
<feature type="transmembrane region" description="Helical" evidence="2">
    <location>
        <begin position="345"/>
        <end position="364"/>
    </location>
</feature>
<comment type="subcellular location">
    <subcellularLocation>
        <location evidence="1">Cell inner membrane</location>
        <topology evidence="1">Multi-pass membrane protein</topology>
    </subcellularLocation>
</comment>
<feature type="transmembrane region" description="Helical" evidence="2">
    <location>
        <begin position="189"/>
        <end position="212"/>
    </location>
</feature>
<feature type="transmembrane region" description="Helical" evidence="2">
    <location>
        <begin position="44"/>
        <end position="63"/>
    </location>
</feature>
<reference evidence="4 5" key="1">
    <citation type="submission" date="2014-10" db="EMBL/GenBank/DDBJ databases">
        <title>Genome sequence of Ponticoccus sp. strain UMTAT08 isolated from clonal culture of toxic dinoflagellate Alexandrium tamiyavanichii.</title>
        <authorList>
            <person name="Gan H.Y."/>
            <person name="Muhd D.-D."/>
            <person name="Mohd Noor M.E."/>
            <person name="Yeong Y.S."/>
            <person name="Usup G."/>
        </authorList>
    </citation>
    <scope>NUCLEOTIDE SEQUENCE [LARGE SCALE GENOMIC DNA]</scope>
    <source>
        <strain evidence="4 5">UMTAT08</strain>
    </source>
</reference>
<dbReference type="OrthoDB" id="9759894at2"/>
<dbReference type="GO" id="GO:0005886">
    <property type="term" value="C:plasma membrane"/>
    <property type="evidence" value="ECO:0007669"/>
    <property type="project" value="UniProtKB-SubCell"/>
</dbReference>
<dbReference type="InterPro" id="IPR010656">
    <property type="entry name" value="DctM"/>
</dbReference>
<feature type="domain" description="TRAP C4-dicarboxylate transport system permease DctM subunit" evidence="3">
    <location>
        <begin position="116"/>
        <end position="551"/>
    </location>
</feature>
<feature type="transmembrane region" description="Helical" evidence="2">
    <location>
        <begin position="370"/>
        <end position="386"/>
    </location>
</feature>
<feature type="transmembrane region" description="Helical" evidence="2">
    <location>
        <begin position="563"/>
        <end position="582"/>
    </location>
</feature>
<evidence type="ECO:0000313" key="4">
    <source>
        <dbReference type="EMBL" id="KHQ50937.1"/>
    </source>
</evidence>
<name>A0A0B3RSJ4_9RHOB</name>
<keyword evidence="2" id="KW-0472">Membrane</keyword>
<evidence type="ECO:0000256" key="1">
    <source>
        <dbReference type="RuleBase" id="RU369079"/>
    </source>
</evidence>
<dbReference type="InterPro" id="IPR011853">
    <property type="entry name" value="TRAP_DctM-Dct_fused"/>
</dbReference>
<keyword evidence="1" id="KW-0997">Cell inner membrane</keyword>
<sequence length="635" mass="65976">MTEVAAGPDQGKGYRNGAITVLALVMIAFHLAAASPFWLAPNLVLRAAHALMAVIVILLLMPAARHRAGVFVDVVLGGLAVVSLGYAVLFEPSIVVRPPWTQDATPVEVFVALSALVVVLEATRRALGMAIVWLCLIFIAYAFVGPDLRFVSWLRPLAHGGVGLSEFVDQMYYSFEGIFGTALGVSAEYIFLFVMFGAVLQVAGGGDFFITITRAMTGQTRGGPAKIAVVASGLMGMMSGSSVANVATTGSLTIPMMLKLGYPRRFAGAVEAIASTGGQITPPIMGAAAFLMAAILGIPYLEVVAAALLPAVLFYVALLLAVHLASLKLDLKPLAKAEAGSTRRVLASGWTFLIPVVLLVTLMLQGYSPGYSAFFGVLAAIAVPYLRPSTFIGWRQLVAGVRLGVEGAAVVAVACASAGIIVGIVQISGLGFKFSSVVTGFAGGSLDVALVLAMIAAFIFGMGMPTTAAYIVQATLVAPALTKLGADPLAAHMFVFYYAVLGQITPPLAVAAYAAAPIAGEKASRVGWTAFLIGLPIYIVPFMFVSNTVLLTPEGSLDLIYTLGRSVLAVGALSAVVIGWLFGARLSLVGRAGLVGTAILMVHPGGWTSLTGLVLLAGVYGLQRRSLHMKESLSQ</sequence>
<dbReference type="STRING" id="561184.SAMN05216376_102500"/>
<organism evidence="4 5">
    <name type="scientific">Mameliella alba</name>
    <dbReference type="NCBI Taxonomy" id="561184"/>
    <lineage>
        <taxon>Bacteria</taxon>
        <taxon>Pseudomonadati</taxon>
        <taxon>Pseudomonadota</taxon>
        <taxon>Alphaproteobacteria</taxon>
        <taxon>Rhodobacterales</taxon>
        <taxon>Roseobacteraceae</taxon>
        <taxon>Mameliella</taxon>
    </lineage>
</organism>
<feature type="transmembrane region" description="Helical" evidence="2">
    <location>
        <begin position="104"/>
        <end position="120"/>
    </location>
</feature>
<dbReference type="EMBL" id="JSUQ01000020">
    <property type="protein sequence ID" value="KHQ50937.1"/>
    <property type="molecule type" value="Genomic_DNA"/>
</dbReference>
<dbReference type="PANTHER" id="PTHR43849">
    <property type="entry name" value="BLL3936 PROTEIN"/>
    <property type="match status" value="1"/>
</dbReference>
<keyword evidence="1" id="KW-1003">Cell membrane</keyword>
<evidence type="ECO:0000256" key="2">
    <source>
        <dbReference type="SAM" id="Phobius"/>
    </source>
</evidence>
<accession>A0A0B3RSJ4</accession>
<keyword evidence="2" id="KW-1133">Transmembrane helix</keyword>
<gene>
    <name evidence="4" type="ORF">OA50_04304</name>
</gene>
<feature type="transmembrane region" description="Helical" evidence="2">
    <location>
        <begin position="493"/>
        <end position="516"/>
    </location>
</feature>
<evidence type="ECO:0000313" key="5">
    <source>
        <dbReference type="Proteomes" id="UP000030960"/>
    </source>
</evidence>
<feature type="transmembrane region" description="Helical" evidence="2">
    <location>
        <begin position="307"/>
        <end position="325"/>
    </location>
</feature>
<feature type="transmembrane region" description="Helical" evidence="2">
    <location>
        <begin position="594"/>
        <end position="622"/>
    </location>
</feature>
<dbReference type="NCBIfam" id="TIGR02123">
    <property type="entry name" value="TRAP_fused"/>
    <property type="match status" value="1"/>
</dbReference>
<dbReference type="Proteomes" id="UP000030960">
    <property type="component" value="Unassembled WGS sequence"/>
</dbReference>
<dbReference type="PATRIC" id="fig|1515334.3.peg.4333"/>
<dbReference type="Pfam" id="PF06808">
    <property type="entry name" value="DctM"/>
    <property type="match status" value="1"/>
</dbReference>
<keyword evidence="1" id="KW-0813">Transport</keyword>
<keyword evidence="2" id="KW-0812">Transmembrane</keyword>
<keyword evidence="5" id="KW-1185">Reference proteome</keyword>
<protein>
    <submittedName>
        <fullName evidence="4">TRAP transporter4TM/12TM permease fusion protein</fullName>
    </submittedName>
</protein>
<feature type="transmembrane region" description="Helical" evidence="2">
    <location>
        <begin position="448"/>
        <end position="472"/>
    </location>
</feature>
<dbReference type="PANTHER" id="PTHR43849:SF2">
    <property type="entry name" value="BLL3936 PROTEIN"/>
    <property type="match status" value="1"/>
</dbReference>
<feature type="transmembrane region" description="Helical" evidence="2">
    <location>
        <begin position="18"/>
        <end position="38"/>
    </location>
</feature>
<evidence type="ECO:0000259" key="3">
    <source>
        <dbReference type="Pfam" id="PF06808"/>
    </source>
</evidence>
<feature type="transmembrane region" description="Helical" evidence="2">
    <location>
        <begin position="70"/>
        <end position="89"/>
    </location>
</feature>
<dbReference type="RefSeq" id="WP_052244740.1">
    <property type="nucleotide sequence ID" value="NZ_JSUQ01000020.1"/>
</dbReference>
<dbReference type="GO" id="GO:0022857">
    <property type="term" value="F:transmembrane transporter activity"/>
    <property type="evidence" value="ECO:0007669"/>
    <property type="project" value="UniProtKB-UniRule"/>
</dbReference>
<proteinExistence type="predicted"/>
<dbReference type="AlphaFoldDB" id="A0A0B3RSJ4"/>
<comment type="function">
    <text evidence="1">Part of the tripartite ATP-independent periplasmic (TRAP) transport system.</text>
</comment>
<feature type="transmembrane region" description="Helical" evidence="2">
    <location>
        <begin position="407"/>
        <end position="428"/>
    </location>
</feature>
<comment type="caution">
    <text evidence="4">The sequence shown here is derived from an EMBL/GenBank/DDBJ whole genome shotgun (WGS) entry which is preliminary data.</text>
</comment>